<sequence>MLVRLQSWWNSTSLRTKITGVTVIVVTLSLLGIGIGTVSAVQNYLLAEIDRKIDDVAAGLPPSLRTEDFALFEPTGGQGARSSYYLAAVSIDGEVLSSNLPTSEADYGPDVSELTYGWVLNNARSITVPSVDQRTQWRLHTYTLRIVHEADMVAEPATLVIGVDLRENQETRGTFASIFLIFGLVAVILSAGVTQILVTTTFRPLREVEQTAARFAGGDYSQRLSGATPNTEVGRLTRSLNTMLSRIDRAFADRAETIEQMRRFVGDASHELRTPLASVRGYAELYRMGAITTKPDVAQAMGRIEKEAERMTALVTDLLELARLDEAKPLELGPVNLVGLAVDAALDTGASAPGRTISVWTGGELVTDASLVDPIIVSAEENKIRQVVANLMQNALRFSPEGTNVEIELSTEGAPDRGVIAVVDHGEGIPPQIRDKIFQRLWRADTSRARETGGSGLGLAIVDTIVKRHRGTISVIDTPGGGATIKVSLPLVPSQSRS</sequence>
<dbReference type="Gene3D" id="3.30.565.10">
    <property type="entry name" value="Histidine kinase-like ATPase, C-terminal domain"/>
    <property type="match status" value="1"/>
</dbReference>
<dbReference type="InterPro" id="IPR003661">
    <property type="entry name" value="HisK_dim/P_dom"/>
</dbReference>
<dbReference type="FunFam" id="3.30.565.10:FF:000006">
    <property type="entry name" value="Sensor histidine kinase WalK"/>
    <property type="match status" value="1"/>
</dbReference>
<feature type="domain" description="HAMP" evidence="13">
    <location>
        <begin position="199"/>
        <end position="252"/>
    </location>
</feature>
<dbReference type="Gene3D" id="1.10.287.130">
    <property type="match status" value="1"/>
</dbReference>
<comment type="catalytic activity">
    <reaction evidence="1">
        <text>ATP + protein L-histidine = ADP + protein N-phospho-L-histidine.</text>
        <dbReference type="EC" id="2.7.13.3"/>
    </reaction>
</comment>
<dbReference type="SMART" id="SM00388">
    <property type="entry name" value="HisKA"/>
    <property type="match status" value="1"/>
</dbReference>
<dbReference type="SMART" id="SM00304">
    <property type="entry name" value="HAMP"/>
    <property type="match status" value="1"/>
</dbReference>
<dbReference type="AlphaFoldDB" id="A0A6J6DXX6"/>
<dbReference type="PRINTS" id="PR00344">
    <property type="entry name" value="BCTRLSENSOR"/>
</dbReference>
<dbReference type="Gene3D" id="6.10.340.10">
    <property type="match status" value="1"/>
</dbReference>
<dbReference type="InterPro" id="IPR005467">
    <property type="entry name" value="His_kinase_dom"/>
</dbReference>
<evidence type="ECO:0000256" key="2">
    <source>
        <dbReference type="ARBA" id="ARBA00004370"/>
    </source>
</evidence>
<evidence type="ECO:0000256" key="4">
    <source>
        <dbReference type="ARBA" id="ARBA00022553"/>
    </source>
</evidence>
<protein>
    <recommendedName>
        <fullName evidence="3">histidine kinase</fullName>
        <ecNumber evidence="3">2.7.13.3</ecNumber>
    </recommendedName>
</protein>
<dbReference type="InterPro" id="IPR036890">
    <property type="entry name" value="HATPase_C_sf"/>
</dbReference>
<gene>
    <name evidence="14" type="ORF">UFOPK1684_00555</name>
    <name evidence="15" type="ORF">UFOPK2158_00580</name>
</gene>
<keyword evidence="6 11" id="KW-0812">Transmembrane</keyword>
<dbReference type="InterPro" id="IPR050428">
    <property type="entry name" value="TCS_sensor_his_kinase"/>
</dbReference>
<dbReference type="CDD" id="cd06225">
    <property type="entry name" value="HAMP"/>
    <property type="match status" value="1"/>
</dbReference>
<name>A0A6J6DXX6_9ZZZZ</name>
<dbReference type="SMART" id="SM00387">
    <property type="entry name" value="HATPase_c"/>
    <property type="match status" value="1"/>
</dbReference>
<feature type="domain" description="Histidine kinase" evidence="12">
    <location>
        <begin position="267"/>
        <end position="493"/>
    </location>
</feature>
<dbReference type="PROSITE" id="PS50885">
    <property type="entry name" value="HAMP"/>
    <property type="match status" value="1"/>
</dbReference>
<dbReference type="EMBL" id="CAEZTM010000018">
    <property type="protein sequence ID" value="CAB4568376.1"/>
    <property type="molecule type" value="Genomic_DNA"/>
</dbReference>
<dbReference type="SUPFAM" id="SSF47384">
    <property type="entry name" value="Homodimeric domain of signal transducing histidine kinase"/>
    <property type="match status" value="1"/>
</dbReference>
<dbReference type="GO" id="GO:0005886">
    <property type="term" value="C:plasma membrane"/>
    <property type="evidence" value="ECO:0007669"/>
    <property type="project" value="TreeGrafter"/>
</dbReference>
<evidence type="ECO:0000256" key="5">
    <source>
        <dbReference type="ARBA" id="ARBA00022679"/>
    </source>
</evidence>
<dbReference type="Pfam" id="PF00512">
    <property type="entry name" value="HisKA"/>
    <property type="match status" value="1"/>
</dbReference>
<evidence type="ECO:0000256" key="1">
    <source>
        <dbReference type="ARBA" id="ARBA00000085"/>
    </source>
</evidence>
<keyword evidence="10 11" id="KW-0472">Membrane</keyword>
<dbReference type="SUPFAM" id="SSF158472">
    <property type="entry name" value="HAMP domain-like"/>
    <property type="match status" value="1"/>
</dbReference>
<keyword evidence="8 11" id="KW-1133">Transmembrane helix</keyword>
<proteinExistence type="predicted"/>
<keyword evidence="9" id="KW-0902">Two-component regulatory system</keyword>
<evidence type="ECO:0000256" key="6">
    <source>
        <dbReference type="ARBA" id="ARBA00022692"/>
    </source>
</evidence>
<reference evidence="14" key="1">
    <citation type="submission" date="2020-05" db="EMBL/GenBank/DDBJ databases">
        <authorList>
            <person name="Chiriac C."/>
            <person name="Salcher M."/>
            <person name="Ghai R."/>
            <person name="Kavagutti S V."/>
        </authorList>
    </citation>
    <scope>NUCLEOTIDE SEQUENCE</scope>
</reference>
<dbReference type="PANTHER" id="PTHR45436:SF5">
    <property type="entry name" value="SENSOR HISTIDINE KINASE TRCS"/>
    <property type="match status" value="1"/>
</dbReference>
<dbReference type="PANTHER" id="PTHR45436">
    <property type="entry name" value="SENSOR HISTIDINE KINASE YKOH"/>
    <property type="match status" value="1"/>
</dbReference>
<dbReference type="Pfam" id="PF02518">
    <property type="entry name" value="HATPase_c"/>
    <property type="match status" value="1"/>
</dbReference>
<feature type="transmembrane region" description="Helical" evidence="11">
    <location>
        <begin position="175"/>
        <end position="198"/>
    </location>
</feature>
<evidence type="ECO:0000259" key="12">
    <source>
        <dbReference type="PROSITE" id="PS50109"/>
    </source>
</evidence>
<comment type="subcellular location">
    <subcellularLocation>
        <location evidence="2">Membrane</location>
    </subcellularLocation>
</comment>
<feature type="transmembrane region" description="Helical" evidence="11">
    <location>
        <begin position="20"/>
        <end position="41"/>
    </location>
</feature>
<evidence type="ECO:0000313" key="14">
    <source>
        <dbReference type="EMBL" id="CAB4568376.1"/>
    </source>
</evidence>
<dbReference type="Pfam" id="PF00672">
    <property type="entry name" value="HAMP"/>
    <property type="match status" value="1"/>
</dbReference>
<dbReference type="SUPFAM" id="SSF55874">
    <property type="entry name" value="ATPase domain of HSP90 chaperone/DNA topoisomerase II/histidine kinase"/>
    <property type="match status" value="1"/>
</dbReference>
<dbReference type="FunFam" id="1.10.287.130:FF:000001">
    <property type="entry name" value="Two-component sensor histidine kinase"/>
    <property type="match status" value="1"/>
</dbReference>
<keyword evidence="5" id="KW-0808">Transferase</keyword>
<dbReference type="InterPro" id="IPR003594">
    <property type="entry name" value="HATPase_dom"/>
</dbReference>
<accession>A0A6J6DXX6</accession>
<dbReference type="InterPro" id="IPR003660">
    <property type="entry name" value="HAMP_dom"/>
</dbReference>
<evidence type="ECO:0000256" key="10">
    <source>
        <dbReference type="ARBA" id="ARBA00023136"/>
    </source>
</evidence>
<dbReference type="PROSITE" id="PS50109">
    <property type="entry name" value="HIS_KIN"/>
    <property type="match status" value="1"/>
</dbReference>
<evidence type="ECO:0000256" key="7">
    <source>
        <dbReference type="ARBA" id="ARBA00022777"/>
    </source>
</evidence>
<keyword evidence="7" id="KW-0418">Kinase</keyword>
<dbReference type="InterPro" id="IPR004358">
    <property type="entry name" value="Sig_transdc_His_kin-like_C"/>
</dbReference>
<dbReference type="EC" id="2.7.13.3" evidence="3"/>
<dbReference type="CDD" id="cd00082">
    <property type="entry name" value="HisKA"/>
    <property type="match status" value="1"/>
</dbReference>
<dbReference type="GO" id="GO:0000155">
    <property type="term" value="F:phosphorelay sensor kinase activity"/>
    <property type="evidence" value="ECO:0007669"/>
    <property type="project" value="InterPro"/>
</dbReference>
<keyword evidence="4" id="KW-0597">Phosphoprotein</keyword>
<dbReference type="EMBL" id="CAEZVY010000048">
    <property type="protein sequence ID" value="CAB4640866.1"/>
    <property type="molecule type" value="Genomic_DNA"/>
</dbReference>
<organism evidence="14">
    <name type="scientific">freshwater metagenome</name>
    <dbReference type="NCBI Taxonomy" id="449393"/>
    <lineage>
        <taxon>unclassified sequences</taxon>
        <taxon>metagenomes</taxon>
        <taxon>ecological metagenomes</taxon>
    </lineage>
</organism>
<evidence type="ECO:0000313" key="15">
    <source>
        <dbReference type="EMBL" id="CAB4640866.1"/>
    </source>
</evidence>
<dbReference type="InterPro" id="IPR036097">
    <property type="entry name" value="HisK_dim/P_sf"/>
</dbReference>
<evidence type="ECO:0000256" key="11">
    <source>
        <dbReference type="SAM" id="Phobius"/>
    </source>
</evidence>
<evidence type="ECO:0000256" key="3">
    <source>
        <dbReference type="ARBA" id="ARBA00012438"/>
    </source>
</evidence>
<evidence type="ECO:0000256" key="8">
    <source>
        <dbReference type="ARBA" id="ARBA00022989"/>
    </source>
</evidence>
<evidence type="ECO:0000256" key="9">
    <source>
        <dbReference type="ARBA" id="ARBA00023012"/>
    </source>
</evidence>
<evidence type="ECO:0000259" key="13">
    <source>
        <dbReference type="PROSITE" id="PS50885"/>
    </source>
</evidence>